<dbReference type="Proteomes" id="UP000612956">
    <property type="component" value="Unassembled WGS sequence"/>
</dbReference>
<dbReference type="Pfam" id="PF09299">
    <property type="entry name" value="Mu-transpos_C"/>
    <property type="match status" value="1"/>
</dbReference>
<dbReference type="InterPro" id="IPR015378">
    <property type="entry name" value="Transposase-like_Mu_C"/>
</dbReference>
<dbReference type="EMBL" id="BMMW01000001">
    <property type="protein sequence ID" value="GGK35331.1"/>
    <property type="molecule type" value="Genomic_DNA"/>
</dbReference>
<dbReference type="InterPro" id="IPR036397">
    <property type="entry name" value="RNaseH_sf"/>
</dbReference>
<dbReference type="Gene3D" id="3.30.420.10">
    <property type="entry name" value="Ribonuclease H-like superfamily/Ribonuclease H"/>
    <property type="match status" value="1"/>
</dbReference>
<name>A0A917V4H1_9NOCA</name>
<keyword evidence="4" id="KW-1185">Reference proteome</keyword>
<feature type="region of interest" description="Disordered" evidence="1">
    <location>
        <begin position="614"/>
        <end position="673"/>
    </location>
</feature>
<evidence type="ECO:0000259" key="2">
    <source>
        <dbReference type="PROSITE" id="PS50994"/>
    </source>
</evidence>
<dbReference type="SUPFAM" id="SSF53098">
    <property type="entry name" value="Ribonuclease H-like"/>
    <property type="match status" value="1"/>
</dbReference>
<evidence type="ECO:0000313" key="3">
    <source>
        <dbReference type="EMBL" id="GGK35331.1"/>
    </source>
</evidence>
<evidence type="ECO:0000313" key="4">
    <source>
        <dbReference type="Proteomes" id="UP000612956"/>
    </source>
</evidence>
<sequence>MTGVIRIGDQVLFDEVEHEVAAISGTKVRLVSVAGEATVVSLVHLVASQGFRLLTNRQIPARGGGLVGQSLDDLPSAQAELARFWERHLIELETGVRPGGETAVARPEYDPVRPIAERDAAKAAELTAAGRPVNARMVKRMRLRYRAGGVRALVDGRVLRSGSPFGRADERLVAALQEAIESETNRSTGTRDRLRRRVEAILAERHGEGEVELPSKATFNRLAATVSAGRHTFGSAKTRRSAANRPAGPFTATWAARPGQHVQIDTTPLDVLAMFDDGVARRVELTAAVDVATRTITAALLRPVGTKAVDASLLLARMLVPEPMRPGWPEVLRMSVSRLPHRSLSDIDARMADAAAKPVIVPEVIGCDRGKVFLSETFERSCERLGISVLPSHPRTPTDNPVIERTFQSINSLFCQYVCGYVGRDVTRRGATVEAEALWSLAQLQDLFDEWVMHWQRRPHEGLLSPDTARPVSPNEMYSVLVSAAGYLPLVLTGEDYVELLPAQWRTINDYGVRIDRRTYDDMALNPYRRQNSGVASRNGAWEVRYDPYDLSHVFIRNHREGGWIRAAWTHLPMVTAPFADFTWRHARRVVAESEPTGEPIETATARALADLLNRAGAGPGTGPEQSKTDRKVAARTRAATPHLDQFAPVDLRDIDPDDDFDNSADDGDLGTVIPFGVYDAAAEAERWP</sequence>
<reference evidence="3" key="1">
    <citation type="journal article" date="2014" name="Int. J. Syst. Evol. Microbiol.">
        <title>Complete genome sequence of Corynebacterium casei LMG S-19264T (=DSM 44701T), isolated from a smear-ripened cheese.</title>
        <authorList>
            <consortium name="US DOE Joint Genome Institute (JGI-PGF)"/>
            <person name="Walter F."/>
            <person name="Albersmeier A."/>
            <person name="Kalinowski J."/>
            <person name="Ruckert C."/>
        </authorList>
    </citation>
    <scope>NUCLEOTIDE SEQUENCE</scope>
    <source>
        <strain evidence="3">CGMCC 4.7278</strain>
    </source>
</reference>
<feature type="compositionally biased region" description="Acidic residues" evidence="1">
    <location>
        <begin position="656"/>
        <end position="669"/>
    </location>
</feature>
<dbReference type="InterPro" id="IPR012337">
    <property type="entry name" value="RNaseH-like_sf"/>
</dbReference>
<dbReference type="PROSITE" id="PS50994">
    <property type="entry name" value="INTEGRASE"/>
    <property type="match status" value="1"/>
</dbReference>
<feature type="domain" description="Integrase catalytic" evidence="2">
    <location>
        <begin position="254"/>
        <end position="482"/>
    </location>
</feature>
<gene>
    <name evidence="3" type="ORF">GCM10011591_03730</name>
</gene>
<dbReference type="InterPro" id="IPR001584">
    <property type="entry name" value="Integrase_cat-core"/>
</dbReference>
<reference evidence="3" key="2">
    <citation type="submission" date="2020-09" db="EMBL/GenBank/DDBJ databases">
        <authorList>
            <person name="Sun Q."/>
            <person name="Zhou Y."/>
        </authorList>
    </citation>
    <scope>NUCLEOTIDE SEQUENCE</scope>
    <source>
        <strain evidence="3">CGMCC 4.7278</strain>
    </source>
</reference>
<organism evidence="3 4">
    <name type="scientific">Nocardia camponoti</name>
    <dbReference type="NCBI Taxonomy" id="1616106"/>
    <lineage>
        <taxon>Bacteria</taxon>
        <taxon>Bacillati</taxon>
        <taxon>Actinomycetota</taxon>
        <taxon>Actinomycetes</taxon>
        <taxon>Mycobacteriales</taxon>
        <taxon>Nocardiaceae</taxon>
        <taxon>Nocardia</taxon>
    </lineage>
</organism>
<proteinExistence type="predicted"/>
<dbReference type="AlphaFoldDB" id="A0A917V4H1"/>
<protein>
    <submittedName>
        <fullName evidence="3">Transposase</fullName>
    </submittedName>
</protein>
<accession>A0A917V4H1</accession>
<dbReference type="GO" id="GO:0003676">
    <property type="term" value="F:nucleic acid binding"/>
    <property type="evidence" value="ECO:0007669"/>
    <property type="project" value="InterPro"/>
</dbReference>
<comment type="caution">
    <text evidence="3">The sequence shown here is derived from an EMBL/GenBank/DDBJ whole genome shotgun (WGS) entry which is preliminary data.</text>
</comment>
<dbReference type="GO" id="GO:0015074">
    <property type="term" value="P:DNA integration"/>
    <property type="evidence" value="ECO:0007669"/>
    <property type="project" value="InterPro"/>
</dbReference>
<evidence type="ECO:0000256" key="1">
    <source>
        <dbReference type="SAM" id="MobiDB-lite"/>
    </source>
</evidence>
<dbReference type="RefSeq" id="WP_229683647.1">
    <property type="nucleotide sequence ID" value="NZ_BMMW01000001.1"/>
</dbReference>